<keyword evidence="8 15" id="KW-0472">Membrane</keyword>
<sequence>MSLKQKIVKKQKDEEQDILLKPRKDRRLLSEVPDKEGIRTTIDRRGKKVLEDYEDDPNFFIKSKKAGIRYVMQTEVKVVCRSGKVRSSFTVRSLDVSTTGILLELKDEEQLNIISKADSVKLKFEVLPGAMPEGYEMKVNISSKKVRNSVTPEGKILCGMEFIESLSQYSNRKKDRYILVGSSLLLLFISAFIILMRAESIIYFKFNKWMYLYSIIAAVFLLSRYLFGVLYKPLPMDVNYTPGVTIIIPCFNEEEWIENTILSCINQDYPVDKLEVIVVDDRSNDNSVEQIKKTIDRLNKEAERFDTQNRVKYFVQEENLGKRDALCRGVLEAKHDLVVFVDSDSFLDPFAIRNLVQPFKDPKMGGVSGRTDVANTYTNALTKMQSVRYYIAFRIMKAAEAYFDAVTCLSGPLSCYRKQIVIDNMEEWLNQRFLRQKATFGDDRAMTNFVLKGYRTSYQDTAICATIVPNKYKVFLKQQMRWKRSWLRESIIAGKFMWKKEPFMAAFFYMGVFVPIAAPVIVTYNLLYVPIVHRIFPTTFLVGLLMMALMMSFAQMFFRRSTTWIFGMFFCIYYEAILLWQMPIAWVTFWKSTWGTRMTPSDIEAERKKQQRRISNILGKKGENAYEN</sequence>
<proteinExistence type="inferred from homology"/>
<accession>A0ABU4JQT2</accession>
<protein>
    <recommendedName>
        <fullName evidence="10">Hyaluronan synthase</fullName>
        <ecNumber evidence="4">2.4.1.212</ecNumber>
    </recommendedName>
    <alternativeName>
        <fullName evidence="12">Hyaluronate synthase</fullName>
    </alternativeName>
    <alternativeName>
        <fullName evidence="11">Hyaluronic acid synthase</fullName>
    </alternativeName>
</protein>
<dbReference type="GO" id="GO:0016757">
    <property type="term" value="F:glycosyltransferase activity"/>
    <property type="evidence" value="ECO:0007669"/>
    <property type="project" value="UniProtKB-KW"/>
</dbReference>
<dbReference type="Gene3D" id="3.90.550.10">
    <property type="entry name" value="Spore Coat Polysaccharide Biosynthesis Protein SpsA, Chain A"/>
    <property type="match status" value="1"/>
</dbReference>
<comment type="similarity">
    <text evidence="3">Belongs to the NodC/HAS family.</text>
</comment>
<comment type="caution">
    <text evidence="17">The sequence shown here is derived from an EMBL/GenBank/DDBJ whole genome shotgun (WGS) entry which is preliminary data.</text>
</comment>
<evidence type="ECO:0000256" key="12">
    <source>
        <dbReference type="ARBA" id="ARBA00043237"/>
    </source>
</evidence>
<comment type="catalytic activity">
    <reaction evidence="13">
        <text>[hyaluronan](n) + UDP-N-acetyl-alpha-D-glucosamine = N-acetyl-beta-D-glucosaminyl-(1-&gt;4)-[hyaluronan](n) + UDP + H(+)</text>
        <dbReference type="Rhea" id="RHEA:20465"/>
        <dbReference type="Rhea" id="RHEA-COMP:12583"/>
        <dbReference type="Rhea" id="RHEA-COMP:12585"/>
        <dbReference type="ChEBI" id="CHEBI:15378"/>
        <dbReference type="ChEBI" id="CHEBI:57705"/>
        <dbReference type="ChEBI" id="CHEBI:58223"/>
        <dbReference type="ChEBI" id="CHEBI:132153"/>
        <dbReference type="ChEBI" id="CHEBI:132154"/>
        <dbReference type="EC" id="2.4.1.212"/>
    </reaction>
</comment>
<evidence type="ECO:0000256" key="14">
    <source>
        <dbReference type="ARBA" id="ARBA00048168"/>
    </source>
</evidence>
<keyword evidence="15" id="KW-1133">Transmembrane helix</keyword>
<evidence type="ECO:0000256" key="2">
    <source>
        <dbReference type="ARBA" id="ARBA00004698"/>
    </source>
</evidence>
<feature type="transmembrane region" description="Helical" evidence="15">
    <location>
        <begin position="506"/>
        <end position="529"/>
    </location>
</feature>
<comment type="subcellular location">
    <subcellularLocation>
        <location evidence="1">Cell membrane</location>
    </subcellularLocation>
</comment>
<feature type="domain" description="Glycosyltransferase 2-like" evidence="16">
    <location>
        <begin position="245"/>
        <end position="420"/>
    </location>
</feature>
<evidence type="ECO:0000256" key="13">
    <source>
        <dbReference type="ARBA" id="ARBA00047709"/>
    </source>
</evidence>
<evidence type="ECO:0000256" key="15">
    <source>
        <dbReference type="SAM" id="Phobius"/>
    </source>
</evidence>
<evidence type="ECO:0000313" key="18">
    <source>
        <dbReference type="Proteomes" id="UP001281656"/>
    </source>
</evidence>
<feature type="transmembrane region" description="Helical" evidence="15">
    <location>
        <begin position="535"/>
        <end position="558"/>
    </location>
</feature>
<feature type="transmembrane region" description="Helical" evidence="15">
    <location>
        <begin position="565"/>
        <end position="589"/>
    </location>
</feature>
<keyword evidence="18" id="KW-1185">Reference proteome</keyword>
<comment type="pathway">
    <text evidence="2">Glycan biosynthesis; hyaluronan biosynthesis.</text>
</comment>
<dbReference type="CDD" id="cd06423">
    <property type="entry name" value="CESA_like"/>
    <property type="match status" value="1"/>
</dbReference>
<evidence type="ECO:0000256" key="1">
    <source>
        <dbReference type="ARBA" id="ARBA00004236"/>
    </source>
</evidence>
<keyword evidence="7 17" id="KW-0808">Transferase</keyword>
<evidence type="ECO:0000256" key="4">
    <source>
        <dbReference type="ARBA" id="ARBA00012207"/>
    </source>
</evidence>
<evidence type="ECO:0000256" key="9">
    <source>
        <dbReference type="ARBA" id="ARBA00037408"/>
    </source>
</evidence>
<dbReference type="InterPro" id="IPR001173">
    <property type="entry name" value="Glyco_trans_2-like"/>
</dbReference>
<gene>
    <name evidence="17" type="ORF">P8V03_04870</name>
</gene>
<comment type="catalytic activity">
    <reaction evidence="14">
        <text>N-acetyl-beta-D-glucosaminyl-(1-&gt;4)-[hyaluronan](n) + UDP-alpha-D-glucuronate = [hyaluronan](n+1) + UDP + H(+)</text>
        <dbReference type="Rhea" id="RHEA:12528"/>
        <dbReference type="Rhea" id="RHEA-COMP:12585"/>
        <dbReference type="Rhea" id="RHEA-COMP:12587"/>
        <dbReference type="ChEBI" id="CHEBI:15378"/>
        <dbReference type="ChEBI" id="CHEBI:58052"/>
        <dbReference type="ChEBI" id="CHEBI:58223"/>
        <dbReference type="ChEBI" id="CHEBI:132153"/>
        <dbReference type="ChEBI" id="CHEBI:132154"/>
        <dbReference type="EC" id="2.4.1.212"/>
    </reaction>
</comment>
<keyword evidence="6 17" id="KW-0328">Glycosyltransferase</keyword>
<dbReference type="PANTHER" id="PTHR22913">
    <property type="entry name" value="HYALURONAN SYNTHASE"/>
    <property type="match status" value="1"/>
</dbReference>
<dbReference type="Pfam" id="PF00535">
    <property type="entry name" value="Glycos_transf_2"/>
    <property type="match status" value="1"/>
</dbReference>
<dbReference type="Proteomes" id="UP001281656">
    <property type="component" value="Unassembled WGS sequence"/>
</dbReference>
<comment type="function">
    <text evidence="9">Glycosaminoglycan synthesis. The hyaluronic acid capsule is involved in the pathogenicity of group A Streptococci; it may be the major virulence determinant.</text>
</comment>
<dbReference type="PANTHER" id="PTHR22913:SF12">
    <property type="entry name" value="MANNURONAN SYNTHASE"/>
    <property type="match status" value="1"/>
</dbReference>
<evidence type="ECO:0000256" key="5">
    <source>
        <dbReference type="ARBA" id="ARBA00022475"/>
    </source>
</evidence>
<dbReference type="InterPro" id="IPR029044">
    <property type="entry name" value="Nucleotide-diphossugar_trans"/>
</dbReference>
<name>A0ABU4JQT2_9CLOT</name>
<evidence type="ECO:0000256" key="6">
    <source>
        <dbReference type="ARBA" id="ARBA00022676"/>
    </source>
</evidence>
<evidence type="ECO:0000256" key="3">
    <source>
        <dbReference type="ARBA" id="ARBA00006782"/>
    </source>
</evidence>
<keyword evidence="15" id="KW-0812">Transmembrane</keyword>
<dbReference type="EMBL" id="JARUJP010000004">
    <property type="protein sequence ID" value="MDW8800484.1"/>
    <property type="molecule type" value="Genomic_DNA"/>
</dbReference>
<keyword evidence="5" id="KW-1003">Cell membrane</keyword>
<evidence type="ECO:0000256" key="10">
    <source>
        <dbReference type="ARBA" id="ARBA00040508"/>
    </source>
</evidence>
<dbReference type="EC" id="2.4.1.212" evidence="4"/>
<dbReference type="SUPFAM" id="SSF53448">
    <property type="entry name" value="Nucleotide-diphospho-sugar transferases"/>
    <property type="match status" value="1"/>
</dbReference>
<evidence type="ECO:0000259" key="16">
    <source>
        <dbReference type="Pfam" id="PF00535"/>
    </source>
</evidence>
<evidence type="ECO:0000256" key="8">
    <source>
        <dbReference type="ARBA" id="ARBA00023136"/>
    </source>
</evidence>
<organism evidence="17 18">
    <name type="scientific">Clostridium tanneri</name>
    <dbReference type="NCBI Taxonomy" id="3037988"/>
    <lineage>
        <taxon>Bacteria</taxon>
        <taxon>Bacillati</taxon>
        <taxon>Bacillota</taxon>
        <taxon>Clostridia</taxon>
        <taxon>Eubacteriales</taxon>
        <taxon>Clostridiaceae</taxon>
        <taxon>Clostridium</taxon>
    </lineage>
</organism>
<feature type="transmembrane region" description="Helical" evidence="15">
    <location>
        <begin position="210"/>
        <end position="227"/>
    </location>
</feature>
<evidence type="ECO:0000313" key="17">
    <source>
        <dbReference type="EMBL" id="MDW8800484.1"/>
    </source>
</evidence>
<reference evidence="17 18" key="1">
    <citation type="submission" date="2023-04" db="EMBL/GenBank/DDBJ databases">
        <title>Clostridium tannerae sp. nov., isolated from the fecal material of an alpaca.</title>
        <authorList>
            <person name="Miller S."/>
            <person name="Hendry M."/>
            <person name="King J."/>
            <person name="Sankaranarayanan K."/>
            <person name="Lawson P.A."/>
        </authorList>
    </citation>
    <scope>NUCLEOTIDE SEQUENCE [LARGE SCALE GENOMIC DNA]</scope>
    <source>
        <strain evidence="17 18">A1-XYC3</strain>
    </source>
</reference>
<feature type="transmembrane region" description="Helical" evidence="15">
    <location>
        <begin position="177"/>
        <end position="198"/>
    </location>
</feature>
<dbReference type="RefSeq" id="WP_261673468.1">
    <property type="nucleotide sequence ID" value="NZ_JARUJP010000004.1"/>
</dbReference>
<evidence type="ECO:0000256" key="7">
    <source>
        <dbReference type="ARBA" id="ARBA00022679"/>
    </source>
</evidence>
<evidence type="ECO:0000256" key="11">
    <source>
        <dbReference type="ARBA" id="ARBA00042148"/>
    </source>
</evidence>